<evidence type="ECO:0000259" key="2">
    <source>
        <dbReference type="Pfam" id="PF00248"/>
    </source>
</evidence>
<reference evidence="4 5" key="1">
    <citation type="journal article" date="2015" name="Stand. Genomic Sci.">
        <title>Genomic Encyclopedia of Bacterial and Archaeal Type Strains, Phase III: the genomes of soil and plant-associated and newly described type strains.</title>
        <authorList>
            <person name="Whitman W.B."/>
            <person name="Woyke T."/>
            <person name="Klenk H.P."/>
            <person name="Zhou Y."/>
            <person name="Lilburn T.G."/>
            <person name="Beck B.J."/>
            <person name="De Vos P."/>
            <person name="Vandamme P."/>
            <person name="Eisen J.A."/>
            <person name="Garrity G."/>
            <person name="Hugenholtz P."/>
            <person name="Kyrpides N.C."/>
        </authorList>
    </citation>
    <scope>NUCLEOTIDE SEQUENCE [LARGE SCALE GENOMIC DNA]</scope>
    <source>
        <strain evidence="4 5">CGMCC 1.10124</strain>
    </source>
</reference>
<sequence length="324" mass="36939">MEYTTLGDTGMEVSRLCLGCMSIGTSDWRDWVLDEEEGIELVERAIDLGINFFDTANMYSDGESERVLGKALEGQREDKVVATKGYFQMDEDDPNSGGLSRKAIEQELEHSLDRLGMDTVDLYQIHRWDYDTPIETTLRALDDAVRRGQVRYIGASSMWTYQFADALHTSDALGLERFATMQNHYNLAYREEEREMLPFCEQENVGVIPWSPMARGYLTRPDEDIDATTRGETEEYLYEHPYREGGGPEVNERVQQLAEERGVKMAQIALSWVLHKDWVDAPIVGTSTVEHLEDAVEALEIDLSDSDIEYLEEPYEPVPVSGHD</sequence>
<dbReference type="GeneID" id="38472149"/>
<reference evidence="3 6" key="2">
    <citation type="submission" date="2018-07" db="EMBL/GenBank/DDBJ databases">
        <title>Genome sequences of Haloplanus aerogenes JCM 16430T.</title>
        <authorList>
            <person name="Kim Y.B."/>
            <person name="Roh S.W."/>
        </authorList>
    </citation>
    <scope>NUCLEOTIDE SEQUENCE [LARGE SCALE GENOMIC DNA]</scope>
    <source>
        <strain evidence="3 6">JCM 16430</strain>
    </source>
</reference>
<dbReference type="GO" id="GO:0005829">
    <property type="term" value="C:cytosol"/>
    <property type="evidence" value="ECO:0007669"/>
    <property type="project" value="TreeGrafter"/>
</dbReference>
<dbReference type="Proteomes" id="UP000282007">
    <property type="component" value="Chromosome"/>
</dbReference>
<evidence type="ECO:0000313" key="4">
    <source>
        <dbReference type="EMBL" id="RMB18392.1"/>
    </source>
</evidence>
<dbReference type="AlphaFoldDB" id="A0A3M0D9T3"/>
<dbReference type="InterPro" id="IPR050523">
    <property type="entry name" value="AKR_Detox_Biosynth"/>
</dbReference>
<keyword evidence="1" id="KW-0560">Oxidoreductase</keyword>
<dbReference type="KEGG" id="haer:DU502_12645"/>
<dbReference type="GO" id="GO:0016491">
    <property type="term" value="F:oxidoreductase activity"/>
    <property type="evidence" value="ECO:0007669"/>
    <property type="project" value="UniProtKB-KW"/>
</dbReference>
<keyword evidence="6" id="KW-1185">Reference proteome</keyword>
<dbReference type="CDD" id="cd19079">
    <property type="entry name" value="AKR_EcYajO-like"/>
    <property type="match status" value="1"/>
</dbReference>
<dbReference type="EMBL" id="CP034145">
    <property type="protein sequence ID" value="AZH26155.1"/>
    <property type="molecule type" value="Genomic_DNA"/>
</dbReference>
<dbReference type="Pfam" id="PF00248">
    <property type="entry name" value="Aldo_ket_red"/>
    <property type="match status" value="1"/>
</dbReference>
<accession>A0A3M0D9T3</accession>
<reference evidence="4" key="3">
    <citation type="submission" date="2018-10" db="EMBL/GenBank/DDBJ databases">
        <authorList>
            <person name="Whitman W."/>
            <person name="Huntemann M."/>
            <person name="Clum A."/>
            <person name="Pillay M."/>
            <person name="Palaniappan K."/>
            <person name="Varghese N."/>
            <person name="Mikhailova N."/>
            <person name="Stamatis D."/>
            <person name="Reddy T."/>
            <person name="Daum C."/>
            <person name="Shapiro N."/>
            <person name="Ivanova N."/>
            <person name="Kyrpides N."/>
            <person name="Woyke T."/>
        </authorList>
    </citation>
    <scope>NUCLEOTIDE SEQUENCE</scope>
    <source>
        <strain evidence="4">CGMCC 1.10124</strain>
    </source>
</reference>
<dbReference type="InterPro" id="IPR023210">
    <property type="entry name" value="NADP_OxRdtase_dom"/>
</dbReference>
<evidence type="ECO:0000256" key="1">
    <source>
        <dbReference type="ARBA" id="ARBA00023002"/>
    </source>
</evidence>
<protein>
    <submittedName>
        <fullName evidence="3">Aldo/keto reductase</fullName>
    </submittedName>
    <submittedName>
        <fullName evidence="4">Aryl-alcohol dehydrogenase-like predicted oxidoreductase</fullName>
    </submittedName>
</protein>
<dbReference type="OrthoDB" id="7236at2157"/>
<evidence type="ECO:0000313" key="3">
    <source>
        <dbReference type="EMBL" id="AZH26155.1"/>
    </source>
</evidence>
<feature type="domain" description="NADP-dependent oxidoreductase" evidence="2">
    <location>
        <begin position="15"/>
        <end position="313"/>
    </location>
</feature>
<evidence type="ECO:0000313" key="6">
    <source>
        <dbReference type="Proteomes" id="UP000282007"/>
    </source>
</evidence>
<dbReference type="EMBL" id="REFS01000003">
    <property type="protein sequence ID" value="RMB18392.1"/>
    <property type="molecule type" value="Genomic_DNA"/>
</dbReference>
<dbReference type="PANTHER" id="PTHR43364:SF4">
    <property type="entry name" value="NAD(P)-LINKED OXIDOREDUCTASE SUPERFAMILY PROTEIN"/>
    <property type="match status" value="1"/>
</dbReference>
<name>A0A3M0D9T3_9EURY</name>
<dbReference type="PANTHER" id="PTHR43364">
    <property type="entry name" value="NADH-SPECIFIC METHYLGLYOXAL REDUCTASE-RELATED"/>
    <property type="match status" value="1"/>
</dbReference>
<dbReference type="FunFam" id="3.20.20.100:FF:000004">
    <property type="entry name" value="Oxidoreductase, aldo/keto reductase"/>
    <property type="match status" value="1"/>
</dbReference>
<proteinExistence type="predicted"/>
<dbReference type="SUPFAM" id="SSF51430">
    <property type="entry name" value="NAD(P)-linked oxidoreductase"/>
    <property type="match status" value="1"/>
</dbReference>
<evidence type="ECO:0000313" key="5">
    <source>
        <dbReference type="Proteomes" id="UP000277326"/>
    </source>
</evidence>
<dbReference type="Gene3D" id="3.20.20.100">
    <property type="entry name" value="NADP-dependent oxidoreductase domain"/>
    <property type="match status" value="1"/>
</dbReference>
<dbReference type="RefSeq" id="WP_121920478.1">
    <property type="nucleotide sequence ID" value="NZ_CP034145.1"/>
</dbReference>
<gene>
    <name evidence="4" type="ORF">ATH50_1847</name>
    <name evidence="3" type="ORF">DU502_12645</name>
</gene>
<organism evidence="4 5">
    <name type="scientific">Haloplanus aerogenes</name>
    <dbReference type="NCBI Taxonomy" id="660522"/>
    <lineage>
        <taxon>Archaea</taxon>
        <taxon>Methanobacteriati</taxon>
        <taxon>Methanobacteriota</taxon>
        <taxon>Stenosarchaea group</taxon>
        <taxon>Halobacteria</taxon>
        <taxon>Halobacteriales</taxon>
        <taxon>Haloferacaceae</taxon>
        <taxon>Haloplanus</taxon>
    </lineage>
</organism>
<dbReference type="Proteomes" id="UP000277326">
    <property type="component" value="Unassembled WGS sequence"/>
</dbReference>
<dbReference type="InterPro" id="IPR036812">
    <property type="entry name" value="NAD(P)_OxRdtase_dom_sf"/>
</dbReference>